<sequence>MPLDERRYVRARTKLGVEDLHWLDYVVGEQFAKAFAAAEKICCLADFHRPTDAADAALYKSDAKLKINATFVPQGRVIDDGAHLQTNSLVLSLKDRLMTDGGQTRMAPWTPDPKGQCDYLFKVIGFNPRDMGCFLLLLCFQNVDVDLVREIRGRGGLVIVIQDQQKEAGNPPADPNYFDLAVSADNVPGIVKALASLRKEYAGVSLRRTN</sequence>
<proteinExistence type="predicted"/>
<organism evidence="1 2">
    <name type="scientific">Agrobacterium arsenijevicii</name>
    <dbReference type="NCBI Taxonomy" id="1585697"/>
    <lineage>
        <taxon>Bacteria</taxon>
        <taxon>Pseudomonadati</taxon>
        <taxon>Pseudomonadota</taxon>
        <taxon>Alphaproteobacteria</taxon>
        <taxon>Hyphomicrobiales</taxon>
        <taxon>Rhizobiaceae</taxon>
        <taxon>Rhizobium/Agrobacterium group</taxon>
        <taxon>Agrobacterium</taxon>
    </lineage>
</organism>
<comment type="caution">
    <text evidence="1">The sequence shown here is derived from an EMBL/GenBank/DDBJ whole genome shotgun (WGS) entry which is preliminary data.</text>
</comment>
<dbReference type="EMBL" id="JWIT01000045">
    <property type="protein sequence ID" value="KJF70153.1"/>
    <property type="molecule type" value="Genomic_DNA"/>
</dbReference>
<dbReference type="Proteomes" id="UP000032564">
    <property type="component" value="Unassembled WGS sequence"/>
</dbReference>
<evidence type="ECO:0000313" key="1">
    <source>
        <dbReference type="EMBL" id="KJF70153.1"/>
    </source>
</evidence>
<gene>
    <name evidence="1" type="ORF">RP75_27905</name>
</gene>
<reference evidence="1 2" key="1">
    <citation type="submission" date="2014-12" db="EMBL/GenBank/DDBJ databases">
        <authorList>
            <person name="Kuzmanovic N."/>
            <person name="Pulawska J."/>
            <person name="Obradovic A."/>
        </authorList>
    </citation>
    <scope>NUCLEOTIDE SEQUENCE [LARGE SCALE GENOMIC DNA]</scope>
    <source>
        <strain evidence="1 2">KFB 330</strain>
    </source>
</reference>
<accession>A0ABR5CZ85</accession>
<evidence type="ECO:0008006" key="3">
    <source>
        <dbReference type="Google" id="ProtNLM"/>
    </source>
</evidence>
<dbReference type="RefSeq" id="WP_045024604.1">
    <property type="nucleotide sequence ID" value="NZ_CP166109.1"/>
</dbReference>
<evidence type="ECO:0000313" key="2">
    <source>
        <dbReference type="Proteomes" id="UP000032564"/>
    </source>
</evidence>
<keyword evidence="2" id="KW-1185">Reference proteome</keyword>
<name>A0ABR5CZ85_9HYPH</name>
<protein>
    <recommendedName>
        <fullName evidence="3">ACT domain-containing protein</fullName>
    </recommendedName>
</protein>